<gene>
    <name evidence="1" type="ORF">Aory04_000095700</name>
</gene>
<proteinExistence type="predicted"/>
<reference evidence="1" key="1">
    <citation type="submission" date="2023-04" db="EMBL/GenBank/DDBJ databases">
        <title>Aspergillus oryzae NBRC 4228.</title>
        <authorList>
            <person name="Ichikawa N."/>
            <person name="Sato H."/>
            <person name="Tonouchi N."/>
        </authorList>
    </citation>
    <scope>NUCLEOTIDE SEQUENCE</scope>
    <source>
        <strain evidence="1">NBRC 4228</strain>
    </source>
</reference>
<comment type="caution">
    <text evidence="1">The sequence shown here is derived from an EMBL/GenBank/DDBJ whole genome shotgun (WGS) entry which is preliminary data.</text>
</comment>
<sequence>MDTILVKVTNTVKYNFKRLSDLVSKKGTSRRATFQFVTYLSEVCKNDARIADLSEDIQDSNPTVPKRGHSFRSQTQKLESLIVIRGSTREPDALHGTCLRGINNWNDGGLGLASLLTLDRMRGEELSPLRYGVAVMPSLSPANPLTSSNHETACRPPMEPLGLRLAPPAKGSLSIVDPTANYTYY</sequence>
<evidence type="ECO:0000313" key="2">
    <source>
        <dbReference type="Proteomes" id="UP001165205"/>
    </source>
</evidence>
<dbReference type="EMBL" id="BSYA01000005">
    <property type="protein sequence ID" value="GMG23537.1"/>
    <property type="molecule type" value="Genomic_DNA"/>
</dbReference>
<evidence type="ECO:0000313" key="1">
    <source>
        <dbReference type="EMBL" id="GMG23537.1"/>
    </source>
</evidence>
<protein>
    <submittedName>
        <fullName evidence="1">Unnamed protein product</fullName>
    </submittedName>
</protein>
<dbReference type="Proteomes" id="UP001165205">
    <property type="component" value="Unassembled WGS sequence"/>
</dbReference>
<name>A0AAN5BSB9_ASPOZ</name>
<dbReference type="AlphaFoldDB" id="A0AAN5BSB9"/>
<accession>A0AAN5BSB9</accession>
<organism evidence="1 2">
    <name type="scientific">Aspergillus oryzae</name>
    <name type="common">Yellow koji mold</name>
    <dbReference type="NCBI Taxonomy" id="5062"/>
    <lineage>
        <taxon>Eukaryota</taxon>
        <taxon>Fungi</taxon>
        <taxon>Dikarya</taxon>
        <taxon>Ascomycota</taxon>
        <taxon>Pezizomycotina</taxon>
        <taxon>Eurotiomycetes</taxon>
        <taxon>Eurotiomycetidae</taxon>
        <taxon>Eurotiales</taxon>
        <taxon>Aspergillaceae</taxon>
        <taxon>Aspergillus</taxon>
        <taxon>Aspergillus subgen. Circumdati</taxon>
    </lineage>
</organism>